<keyword evidence="5" id="KW-0998">Cell outer membrane</keyword>
<comment type="subcellular location">
    <subcellularLocation>
        <location evidence="1">Cell outer membrane</location>
    </subcellularLocation>
</comment>
<sequence>MRQTLRFCNRVVVSAGALFWITSAVAQTSTEIEPPLTAPAQSSAYNGDDDGPEEDHITIGAGGLYQPAYMGAGKYEFQPILAVDIKRGSFFVNFDNGIGFAPVDNETFTVGAGIVAVFDSYDREDVPNRFNKIDMGAGARGFVSVRQFGFEATAGLTQIFAGNTKGMIADFSLSRPIEVNERLSITPSIETRWANAKNNDRFYGVNARQAQESGLRQFRPGAGLLDAEAELGLQYRLTDHIGFGVAGGVKTLLGKVKDSPIVRKKTAPFGMGFLAYTF</sequence>
<dbReference type="RefSeq" id="WP_135965401.1">
    <property type="nucleotide sequence ID" value="NZ_SRXT01000008.1"/>
</dbReference>
<feature type="signal peptide" evidence="7">
    <location>
        <begin position="1"/>
        <end position="26"/>
    </location>
</feature>
<comment type="caution">
    <text evidence="8">The sequence shown here is derived from an EMBL/GenBank/DDBJ whole genome shotgun (WGS) entry which is preliminary data.</text>
</comment>
<protein>
    <submittedName>
        <fullName evidence="8">MipA/OmpV family protein</fullName>
    </submittedName>
</protein>
<gene>
    <name evidence="8" type="ORF">E5A73_18850</name>
</gene>
<evidence type="ECO:0000256" key="7">
    <source>
        <dbReference type="SAM" id="SignalP"/>
    </source>
</evidence>
<keyword evidence="3 7" id="KW-0732">Signal</keyword>
<proteinExistence type="inferred from homology"/>
<dbReference type="PANTHER" id="PTHR38776">
    <property type="entry name" value="MLTA-INTERACTING PROTEIN-RELATED"/>
    <property type="match status" value="1"/>
</dbReference>
<evidence type="ECO:0000256" key="5">
    <source>
        <dbReference type="ARBA" id="ARBA00023237"/>
    </source>
</evidence>
<keyword evidence="4" id="KW-0472">Membrane</keyword>
<keyword evidence="9" id="KW-1185">Reference proteome</keyword>
<comment type="similarity">
    <text evidence="2">Belongs to the MipA/OmpV family.</text>
</comment>
<dbReference type="AlphaFoldDB" id="A0A4S1X3B4"/>
<feature type="chain" id="PRO_5020461839" evidence="7">
    <location>
        <begin position="27"/>
        <end position="278"/>
    </location>
</feature>
<accession>A0A4S1X3B4</accession>
<evidence type="ECO:0000313" key="8">
    <source>
        <dbReference type="EMBL" id="TGX49577.1"/>
    </source>
</evidence>
<evidence type="ECO:0000256" key="3">
    <source>
        <dbReference type="ARBA" id="ARBA00022729"/>
    </source>
</evidence>
<reference evidence="8 9" key="1">
    <citation type="submission" date="2019-04" db="EMBL/GenBank/DDBJ databases">
        <title>Sphingomonas psychrotolerans sp. nov., isolated from soil in the Tianshan Mountains, Xinjiang, China.</title>
        <authorList>
            <person name="Luo Y."/>
            <person name="Sheng H."/>
        </authorList>
    </citation>
    <scope>NUCLEOTIDE SEQUENCE [LARGE SCALE GENOMIC DNA]</scope>
    <source>
        <strain evidence="8 9">ZFGT-11</strain>
    </source>
</reference>
<dbReference type="PANTHER" id="PTHR38776:SF1">
    <property type="entry name" value="MLTA-INTERACTING PROTEIN-RELATED"/>
    <property type="match status" value="1"/>
</dbReference>
<evidence type="ECO:0000256" key="1">
    <source>
        <dbReference type="ARBA" id="ARBA00004442"/>
    </source>
</evidence>
<dbReference type="InterPro" id="IPR010583">
    <property type="entry name" value="MipA"/>
</dbReference>
<evidence type="ECO:0000256" key="6">
    <source>
        <dbReference type="SAM" id="MobiDB-lite"/>
    </source>
</evidence>
<dbReference type="OrthoDB" id="5462484at2"/>
<dbReference type="Pfam" id="PF06629">
    <property type="entry name" value="MipA"/>
    <property type="match status" value="1"/>
</dbReference>
<evidence type="ECO:0000256" key="4">
    <source>
        <dbReference type="ARBA" id="ARBA00023136"/>
    </source>
</evidence>
<name>A0A4S1X3B4_9SPHN</name>
<organism evidence="8 9">
    <name type="scientific">Sphingomonas gei</name>
    <dbReference type="NCBI Taxonomy" id="1395960"/>
    <lineage>
        <taxon>Bacteria</taxon>
        <taxon>Pseudomonadati</taxon>
        <taxon>Pseudomonadota</taxon>
        <taxon>Alphaproteobacteria</taxon>
        <taxon>Sphingomonadales</taxon>
        <taxon>Sphingomonadaceae</taxon>
        <taxon>Sphingomonas</taxon>
    </lineage>
</organism>
<feature type="region of interest" description="Disordered" evidence="6">
    <location>
        <begin position="32"/>
        <end position="53"/>
    </location>
</feature>
<dbReference type="Proteomes" id="UP000306147">
    <property type="component" value="Unassembled WGS sequence"/>
</dbReference>
<dbReference type="GO" id="GO:0009279">
    <property type="term" value="C:cell outer membrane"/>
    <property type="evidence" value="ECO:0007669"/>
    <property type="project" value="UniProtKB-SubCell"/>
</dbReference>
<evidence type="ECO:0000256" key="2">
    <source>
        <dbReference type="ARBA" id="ARBA00005722"/>
    </source>
</evidence>
<dbReference type="EMBL" id="SRXT01000008">
    <property type="protein sequence ID" value="TGX49577.1"/>
    <property type="molecule type" value="Genomic_DNA"/>
</dbReference>
<evidence type="ECO:0000313" key="9">
    <source>
        <dbReference type="Proteomes" id="UP000306147"/>
    </source>
</evidence>